<dbReference type="Proteomes" id="UP001358586">
    <property type="component" value="Chromosome 1"/>
</dbReference>
<reference evidence="2 3" key="1">
    <citation type="submission" date="2023-03" db="EMBL/GenBank/DDBJ databases">
        <title>WGS of Gossypium arboreum.</title>
        <authorList>
            <person name="Yu D."/>
        </authorList>
    </citation>
    <scope>NUCLEOTIDE SEQUENCE [LARGE SCALE GENOMIC DNA]</scope>
    <source>
        <tissue evidence="2">Leaf</tissue>
    </source>
</reference>
<accession>A0ABR0R176</accession>
<feature type="region of interest" description="Disordered" evidence="1">
    <location>
        <begin position="1"/>
        <end position="28"/>
    </location>
</feature>
<name>A0ABR0R176_GOSAR</name>
<protein>
    <submittedName>
        <fullName evidence="2">Uncharacterized protein</fullName>
    </submittedName>
</protein>
<gene>
    <name evidence="2" type="ORF">PVK06_001522</name>
</gene>
<comment type="caution">
    <text evidence="2">The sequence shown here is derived from an EMBL/GenBank/DDBJ whole genome shotgun (WGS) entry which is preliminary data.</text>
</comment>
<dbReference type="EMBL" id="JARKNE010000001">
    <property type="protein sequence ID" value="KAK5845350.1"/>
    <property type="molecule type" value="Genomic_DNA"/>
</dbReference>
<evidence type="ECO:0000256" key="1">
    <source>
        <dbReference type="SAM" id="MobiDB-lite"/>
    </source>
</evidence>
<evidence type="ECO:0000313" key="3">
    <source>
        <dbReference type="Proteomes" id="UP001358586"/>
    </source>
</evidence>
<proteinExistence type="predicted"/>
<sequence>MGTNADGEEGSSNDDHSHHNGEDFSDLDLDEVLDDIENKGVKEDPNVALTPEFSKYPDIILVFWLAANSEFEGLFVGKQFENKADCVFPSSSTT</sequence>
<feature type="compositionally biased region" description="Acidic residues" evidence="1">
    <location>
        <begin position="1"/>
        <end position="12"/>
    </location>
</feature>
<feature type="compositionally biased region" description="Basic and acidic residues" evidence="1">
    <location>
        <begin position="13"/>
        <end position="22"/>
    </location>
</feature>
<organism evidence="2 3">
    <name type="scientific">Gossypium arboreum</name>
    <name type="common">Tree cotton</name>
    <name type="synonym">Gossypium nanking</name>
    <dbReference type="NCBI Taxonomy" id="29729"/>
    <lineage>
        <taxon>Eukaryota</taxon>
        <taxon>Viridiplantae</taxon>
        <taxon>Streptophyta</taxon>
        <taxon>Embryophyta</taxon>
        <taxon>Tracheophyta</taxon>
        <taxon>Spermatophyta</taxon>
        <taxon>Magnoliopsida</taxon>
        <taxon>eudicotyledons</taxon>
        <taxon>Gunneridae</taxon>
        <taxon>Pentapetalae</taxon>
        <taxon>rosids</taxon>
        <taxon>malvids</taxon>
        <taxon>Malvales</taxon>
        <taxon>Malvaceae</taxon>
        <taxon>Malvoideae</taxon>
        <taxon>Gossypium</taxon>
    </lineage>
</organism>
<keyword evidence="3" id="KW-1185">Reference proteome</keyword>
<evidence type="ECO:0000313" key="2">
    <source>
        <dbReference type="EMBL" id="KAK5845350.1"/>
    </source>
</evidence>